<dbReference type="STRING" id="1963862.B4O97_06805"/>
<evidence type="ECO:0000313" key="1">
    <source>
        <dbReference type="EMBL" id="ORC36293.1"/>
    </source>
</evidence>
<name>A0A1Y1RZN3_9SPIO</name>
<gene>
    <name evidence="1" type="ORF">B4O97_06805</name>
</gene>
<sequence length="75" mass="8695">MSNVCRWYDQTSGMKRAWDKGLLAKAWIDNYCLNGGKNCVRKRRFETEGYVSPDYVLPDGTVDEKLKEARDKGIF</sequence>
<dbReference type="Proteomes" id="UP000192343">
    <property type="component" value="Unassembled WGS sequence"/>
</dbReference>
<comment type="caution">
    <text evidence="1">The sequence shown here is derived from an EMBL/GenBank/DDBJ whole genome shotgun (WGS) entry which is preliminary data.</text>
</comment>
<dbReference type="RefSeq" id="WP_083049450.1">
    <property type="nucleotide sequence ID" value="NZ_MWQY01000006.1"/>
</dbReference>
<dbReference type="AlphaFoldDB" id="A0A1Y1RZN3"/>
<keyword evidence="2" id="KW-1185">Reference proteome</keyword>
<evidence type="ECO:0000313" key="2">
    <source>
        <dbReference type="Proteomes" id="UP000192343"/>
    </source>
</evidence>
<organism evidence="1 2">
    <name type="scientific">Marispirochaeta aestuarii</name>
    <dbReference type="NCBI Taxonomy" id="1963862"/>
    <lineage>
        <taxon>Bacteria</taxon>
        <taxon>Pseudomonadati</taxon>
        <taxon>Spirochaetota</taxon>
        <taxon>Spirochaetia</taxon>
        <taxon>Spirochaetales</taxon>
        <taxon>Spirochaetaceae</taxon>
        <taxon>Marispirochaeta</taxon>
    </lineage>
</organism>
<evidence type="ECO:0008006" key="3">
    <source>
        <dbReference type="Google" id="ProtNLM"/>
    </source>
</evidence>
<reference evidence="1 2" key="1">
    <citation type="submission" date="2017-03" db="EMBL/GenBank/DDBJ databases">
        <title>Draft Genome sequence of Marispirochaeta sp. strain JC444.</title>
        <authorList>
            <person name="Shivani Y."/>
            <person name="Subhash Y."/>
            <person name="Sasikala C."/>
            <person name="Ramana C."/>
        </authorList>
    </citation>
    <scope>NUCLEOTIDE SEQUENCE [LARGE SCALE GENOMIC DNA]</scope>
    <source>
        <strain evidence="1 2">JC444</strain>
    </source>
</reference>
<dbReference type="OrthoDB" id="47602at2"/>
<accession>A0A1Y1RZN3</accession>
<dbReference type="EMBL" id="MWQY01000006">
    <property type="protein sequence ID" value="ORC36293.1"/>
    <property type="molecule type" value="Genomic_DNA"/>
</dbReference>
<protein>
    <recommendedName>
        <fullName evidence="3">Uracil-DNA glycosylase</fullName>
    </recommendedName>
</protein>
<proteinExistence type="predicted"/>